<protein>
    <submittedName>
        <fullName evidence="1">Uncharacterized protein</fullName>
    </submittedName>
</protein>
<proteinExistence type="predicted"/>
<comment type="caution">
    <text evidence="1">The sequence shown here is derived from an EMBL/GenBank/DDBJ whole genome shotgun (WGS) entry which is preliminary data.</text>
</comment>
<name>A0ABV3Z9P2_9BACT</name>
<accession>A0ABV3Z9P2</accession>
<evidence type="ECO:0000313" key="1">
    <source>
        <dbReference type="EMBL" id="MEX6686573.1"/>
    </source>
</evidence>
<keyword evidence="2" id="KW-1185">Reference proteome</keyword>
<dbReference type="Proteomes" id="UP001560573">
    <property type="component" value="Unassembled WGS sequence"/>
</dbReference>
<reference evidence="1 2" key="1">
    <citation type="submission" date="2023-07" db="EMBL/GenBank/DDBJ databases">
        <authorList>
            <person name="Lian W.-H."/>
        </authorList>
    </citation>
    <scope>NUCLEOTIDE SEQUENCE [LARGE SCALE GENOMIC DNA]</scope>
    <source>
        <strain evidence="1 2">SYSU DXS3180</strain>
    </source>
</reference>
<dbReference type="EMBL" id="JAULBC010000001">
    <property type="protein sequence ID" value="MEX6686573.1"/>
    <property type="molecule type" value="Genomic_DNA"/>
</dbReference>
<organism evidence="1 2">
    <name type="scientific">Danxiaibacter flavus</name>
    <dbReference type="NCBI Taxonomy" id="3049108"/>
    <lineage>
        <taxon>Bacteria</taxon>
        <taxon>Pseudomonadati</taxon>
        <taxon>Bacteroidota</taxon>
        <taxon>Chitinophagia</taxon>
        <taxon>Chitinophagales</taxon>
        <taxon>Chitinophagaceae</taxon>
        <taxon>Danxiaibacter</taxon>
    </lineage>
</organism>
<evidence type="ECO:0000313" key="2">
    <source>
        <dbReference type="Proteomes" id="UP001560573"/>
    </source>
</evidence>
<gene>
    <name evidence="1" type="ORF">QTN47_03655</name>
</gene>
<sequence>MSVVCTFSWKRTVINKSQQQQLNAIGVNVQNFARNRLPILDEVDSWAGFANTASGPTNNLLFNGTNNPFVVEKITRFADTPNVVIVRITDKNGQVFNPAKGEVAKRPNSGLNPTPPFLQNLQDYAPDIYKALDTAMFLKFPLVPFPIASLGNGYNVYYRIPTKFVHIDSTATWAANVGGGYYPGQS</sequence>
<dbReference type="RefSeq" id="WP_369327970.1">
    <property type="nucleotide sequence ID" value="NZ_JAULBC010000001.1"/>
</dbReference>